<evidence type="ECO:0000256" key="1">
    <source>
        <dbReference type="ARBA" id="ARBA00001946"/>
    </source>
</evidence>
<comment type="pathway">
    <text evidence="7">Cofactor biosynthesis; adenosylcobalamin biosynthesis; cob(II)yrinate a,c-diamide from sirohydrochlorin (anaerobic route): step 10/10.</text>
</comment>
<dbReference type="RefSeq" id="WP_132278292.1">
    <property type="nucleotide sequence ID" value="NZ_JAOBST010000014.1"/>
</dbReference>
<dbReference type="SUPFAM" id="SSF52540">
    <property type="entry name" value="P-loop containing nucleoside triphosphate hydrolases"/>
    <property type="match status" value="1"/>
</dbReference>
<evidence type="ECO:0000256" key="3">
    <source>
        <dbReference type="ARBA" id="ARBA00022741"/>
    </source>
</evidence>
<reference evidence="11 12" key="1">
    <citation type="journal article" date="2016" name="Nat. Microbiol.">
        <title>The Mouse Intestinal Bacterial Collection (miBC) provides host-specific insight into cultured diversity and functional potential of the gut microbiota.</title>
        <authorList>
            <person name="Lagkouvardos I."/>
            <person name="Pukall R."/>
            <person name="Abt B."/>
            <person name="Foesel B.U."/>
            <person name="Meier-Kolthoff J.P."/>
            <person name="Kumar N."/>
            <person name="Bresciani A."/>
            <person name="Martinez I."/>
            <person name="Just S."/>
            <person name="Ziegler C."/>
            <person name="Brugiroux S."/>
            <person name="Garzetti D."/>
            <person name="Wenning M."/>
            <person name="Bui T.P."/>
            <person name="Wang J."/>
            <person name="Hugenholtz F."/>
            <person name="Plugge C.M."/>
            <person name="Peterson D.A."/>
            <person name="Hornef M.W."/>
            <person name="Baines J.F."/>
            <person name="Smidt H."/>
            <person name="Walter J."/>
            <person name="Kristiansen K."/>
            <person name="Nielsen H.B."/>
            <person name="Haller D."/>
            <person name="Overmann J."/>
            <person name="Stecher B."/>
            <person name="Clavel T."/>
        </authorList>
    </citation>
    <scope>NUCLEOTIDE SEQUENCE [LARGE SCALE GENOMIC DNA]</scope>
    <source>
        <strain evidence="11 12">DSM 28560</strain>
    </source>
</reference>
<dbReference type="InterPro" id="IPR004484">
    <property type="entry name" value="CbiA/CobB_synth"/>
</dbReference>
<keyword evidence="7" id="KW-0169">Cobalamin biosynthesis</keyword>
<keyword evidence="4 7" id="KW-0067">ATP-binding</keyword>
<dbReference type="GO" id="GO:0005524">
    <property type="term" value="F:ATP binding"/>
    <property type="evidence" value="ECO:0007669"/>
    <property type="project" value="UniProtKB-UniRule"/>
</dbReference>
<feature type="active site" description="Nucleophile" evidence="7">
    <location>
        <position position="349"/>
    </location>
</feature>
<dbReference type="PANTHER" id="PTHR43873">
    <property type="entry name" value="COBYRINATE A,C-DIAMIDE SYNTHASE"/>
    <property type="match status" value="1"/>
</dbReference>
<dbReference type="InterPro" id="IPR029062">
    <property type="entry name" value="Class_I_gatase-like"/>
</dbReference>
<comment type="similarity">
    <text evidence="7">Belongs to the CobB/CbiA family.</text>
</comment>
<evidence type="ECO:0000256" key="2">
    <source>
        <dbReference type="ARBA" id="ARBA00022598"/>
    </source>
</evidence>
<dbReference type="Proteomes" id="UP000295710">
    <property type="component" value="Unassembled WGS sequence"/>
</dbReference>
<keyword evidence="12" id="KW-1185">Reference proteome</keyword>
<sequence>MESPRFMIAALASGSGKTVISAGIMSALAGRGLKVAACKCGPDYIDPMYHREVTGMASENLDLFFLDKDVLKKLFLRHAGQADVAVIEGVMGYYDGMALDSDRASSYAVARALDVPVILTVPCKGMALSAFSVILGALTFRKESNIRGILLNRVSKMLYPQMKQMIEHELSERGYSVPVVGYVPEDDVFRLKSRHLGLVLPREVPLIRRQFEEAGKMLEETADLDLLLEIGKHTGRTGSRGKMGDAGTESQADAGSRQGSGGRTVRIALARDEAFCFYYKDNLELLEDSGCELVPFSPLHDEKLPEGISGLILGGGYPELYAGGLSQNESMRRDIRHMVEEGLPCLAECGGFMYLHKEMEGADGNRYPMADVIHGKVSRTPRLVRFGYIELSAREEGGFLQAGETIRGHEFHYFDSTDNGTGCMAVKPGRQRSWECMHTEGNLFAGFPHVHYHSNPSFAHRFVCCCTEWTRKG</sequence>
<dbReference type="GO" id="GO:0042242">
    <property type="term" value="F:cobyrinic acid a,c-diamide synthase activity"/>
    <property type="evidence" value="ECO:0007669"/>
    <property type="project" value="UniProtKB-UniRule"/>
</dbReference>
<evidence type="ECO:0000313" key="11">
    <source>
        <dbReference type="EMBL" id="TDA21397.1"/>
    </source>
</evidence>
<keyword evidence="3 7" id="KW-0547">Nucleotide-binding</keyword>
<dbReference type="InterPro" id="IPR011698">
    <property type="entry name" value="GATase_3"/>
</dbReference>
<feature type="region of interest" description="Disordered" evidence="8">
    <location>
        <begin position="235"/>
        <end position="261"/>
    </location>
</feature>
<dbReference type="Gene3D" id="3.40.50.300">
    <property type="entry name" value="P-loop containing nucleotide triphosphate hydrolases"/>
    <property type="match status" value="2"/>
</dbReference>
<keyword evidence="5 7" id="KW-0460">Magnesium</keyword>
<dbReference type="UniPathway" id="UPA00148">
    <property type="reaction ID" value="UER00231"/>
</dbReference>
<proteinExistence type="inferred from homology"/>
<dbReference type="NCBIfam" id="TIGR00379">
    <property type="entry name" value="cobB"/>
    <property type="match status" value="1"/>
</dbReference>
<keyword evidence="6 7" id="KW-0315">Glutamine amidotransferase</keyword>
<dbReference type="AlphaFoldDB" id="A0A4R4FD15"/>
<dbReference type="InterPro" id="IPR002586">
    <property type="entry name" value="CobQ/CobB/MinD/ParA_Nub-bd_dom"/>
</dbReference>
<feature type="domain" description="CobB/CobQ-like glutamine amidotransferase" evidence="10">
    <location>
        <begin position="266"/>
        <end position="455"/>
    </location>
</feature>
<name>A0A4R4FD15_9FIRM</name>
<dbReference type="Pfam" id="PF01656">
    <property type="entry name" value="CbiA"/>
    <property type="match status" value="1"/>
</dbReference>
<evidence type="ECO:0000313" key="12">
    <source>
        <dbReference type="Proteomes" id="UP000295710"/>
    </source>
</evidence>
<evidence type="ECO:0000256" key="4">
    <source>
        <dbReference type="ARBA" id="ARBA00022840"/>
    </source>
</evidence>
<evidence type="ECO:0000259" key="9">
    <source>
        <dbReference type="Pfam" id="PF01656"/>
    </source>
</evidence>
<organism evidence="11 12">
    <name type="scientific">Extibacter muris</name>
    <dbReference type="NCBI Taxonomy" id="1796622"/>
    <lineage>
        <taxon>Bacteria</taxon>
        <taxon>Bacillati</taxon>
        <taxon>Bacillota</taxon>
        <taxon>Clostridia</taxon>
        <taxon>Lachnospirales</taxon>
        <taxon>Lachnospiraceae</taxon>
        <taxon>Extibacter</taxon>
    </lineage>
</organism>
<dbReference type="SUPFAM" id="SSF52317">
    <property type="entry name" value="Class I glutamine amidotransferase-like"/>
    <property type="match status" value="1"/>
</dbReference>
<dbReference type="InterPro" id="IPR027417">
    <property type="entry name" value="P-loop_NTPase"/>
</dbReference>
<dbReference type="PROSITE" id="PS51274">
    <property type="entry name" value="GATASE_COBBQ"/>
    <property type="match status" value="1"/>
</dbReference>
<feature type="site" description="Increases nucleophilicity of active site Cys" evidence="7">
    <location>
        <position position="449"/>
    </location>
</feature>
<comment type="catalytic activity">
    <reaction evidence="7">
        <text>cob(II)yrinate + 2 L-glutamine + 2 ATP + 2 H2O = cob(II)yrinate a,c diamide + 2 L-glutamate + 2 ADP + 2 phosphate + 2 H(+)</text>
        <dbReference type="Rhea" id="RHEA:26289"/>
        <dbReference type="ChEBI" id="CHEBI:15377"/>
        <dbReference type="ChEBI" id="CHEBI:15378"/>
        <dbReference type="ChEBI" id="CHEBI:29985"/>
        <dbReference type="ChEBI" id="CHEBI:30616"/>
        <dbReference type="ChEBI" id="CHEBI:43474"/>
        <dbReference type="ChEBI" id="CHEBI:58359"/>
        <dbReference type="ChEBI" id="CHEBI:58537"/>
        <dbReference type="ChEBI" id="CHEBI:58894"/>
        <dbReference type="ChEBI" id="CHEBI:456216"/>
        <dbReference type="EC" id="6.3.5.11"/>
    </reaction>
</comment>
<dbReference type="EC" id="6.3.5.11" evidence="7"/>
<comment type="cofactor">
    <cofactor evidence="1 7">
        <name>Mg(2+)</name>
        <dbReference type="ChEBI" id="CHEBI:18420"/>
    </cofactor>
</comment>
<dbReference type="CDD" id="cd05388">
    <property type="entry name" value="CobB_N"/>
    <property type="match status" value="1"/>
</dbReference>
<protein>
    <recommendedName>
        <fullName evidence="7">Cobyrinate a,c-diamide synthase</fullName>
        <ecNumber evidence="7">6.3.5.11</ecNumber>
    </recommendedName>
    <alternativeName>
        <fullName evidence="7">Cobyrinic acid a,c-diamide synthetase</fullName>
    </alternativeName>
</protein>
<dbReference type="Pfam" id="PF07685">
    <property type="entry name" value="GATase_3"/>
    <property type="match status" value="1"/>
</dbReference>
<evidence type="ECO:0000256" key="5">
    <source>
        <dbReference type="ARBA" id="ARBA00022842"/>
    </source>
</evidence>
<evidence type="ECO:0000256" key="6">
    <source>
        <dbReference type="ARBA" id="ARBA00022962"/>
    </source>
</evidence>
<feature type="domain" description="CobQ/CobB/MinD/ParA nucleotide binding" evidence="9">
    <location>
        <begin position="7"/>
        <end position="196"/>
    </location>
</feature>
<comment type="miscellaneous">
    <text evidence="7">The a and c carboxylates of cobyrinate are activated for nucleophilic attack via formation of a phosphorylated intermediate by ATP. CbiA catalyzes first the amidation of the c-carboxylate, and then that of the a-carboxylate.</text>
</comment>
<comment type="caution">
    <text evidence="11">The sequence shown here is derived from an EMBL/GenBank/DDBJ whole genome shotgun (WGS) entry which is preliminary data.</text>
</comment>
<comment type="domain">
    <text evidence="7">Comprises of two domains. The C-terminal domain contains the binding site for glutamine and catalyzes the hydrolysis of this substrate to glutamate and ammonia. The N-terminal domain is anticipated to bind ATP and cobyrinate and catalyzes the ultimate synthesis of the diamide product. The ammonia produced via the glutaminase domain is probably translocated to the adjacent domain via a molecular tunnel, where it reacts with an activated intermediate.</text>
</comment>
<comment type="function">
    <text evidence="7">Catalyzes the ATP-dependent amidation of the two carboxylate groups at positions a and c of cobyrinate, using either L-glutamine or ammonia as the nitrogen source.</text>
</comment>
<evidence type="ECO:0000256" key="8">
    <source>
        <dbReference type="SAM" id="MobiDB-lite"/>
    </source>
</evidence>
<accession>A0A4R4FD15</accession>
<dbReference type="HAMAP" id="MF_00027">
    <property type="entry name" value="CobB_CbiA"/>
    <property type="match status" value="1"/>
</dbReference>
<dbReference type="CDD" id="cd03130">
    <property type="entry name" value="GATase1_CobB"/>
    <property type="match status" value="1"/>
</dbReference>
<evidence type="ECO:0000256" key="7">
    <source>
        <dbReference type="HAMAP-Rule" id="MF_00027"/>
    </source>
</evidence>
<gene>
    <name evidence="7" type="primary">cbiA</name>
    <name evidence="11" type="ORF">E1963_12070</name>
</gene>
<dbReference type="GO" id="GO:0009236">
    <property type="term" value="P:cobalamin biosynthetic process"/>
    <property type="evidence" value="ECO:0007669"/>
    <property type="project" value="UniProtKB-UniRule"/>
</dbReference>
<dbReference type="PANTHER" id="PTHR43873:SF1">
    <property type="entry name" value="COBYRINATE A,C-DIAMIDE SYNTHASE"/>
    <property type="match status" value="1"/>
</dbReference>
<evidence type="ECO:0000259" key="10">
    <source>
        <dbReference type="Pfam" id="PF07685"/>
    </source>
</evidence>
<dbReference type="NCBIfam" id="NF002204">
    <property type="entry name" value="PRK01077.1"/>
    <property type="match status" value="1"/>
</dbReference>
<dbReference type="EMBL" id="SMMX01000009">
    <property type="protein sequence ID" value="TDA21397.1"/>
    <property type="molecule type" value="Genomic_DNA"/>
</dbReference>
<dbReference type="Gene3D" id="3.40.50.880">
    <property type="match status" value="1"/>
</dbReference>
<keyword evidence="2 7" id="KW-0436">Ligase</keyword>